<dbReference type="CDD" id="cd01283">
    <property type="entry name" value="cytidine_deaminase"/>
    <property type="match status" value="1"/>
</dbReference>
<keyword evidence="4" id="KW-1185">Reference proteome</keyword>
<feature type="domain" description="CMP/dCMP-type deaminase" evidence="2">
    <location>
        <begin position="1"/>
        <end position="136"/>
    </location>
</feature>
<proteinExistence type="inferred from homology"/>
<organism evidence="3 4">
    <name type="scientific">Lapidilactobacillus gannanensis</name>
    <dbReference type="NCBI Taxonomy" id="2486002"/>
    <lineage>
        <taxon>Bacteria</taxon>
        <taxon>Bacillati</taxon>
        <taxon>Bacillota</taxon>
        <taxon>Bacilli</taxon>
        <taxon>Lactobacillales</taxon>
        <taxon>Lactobacillaceae</taxon>
        <taxon>Lapidilactobacillus</taxon>
    </lineage>
</organism>
<dbReference type="Gene3D" id="3.40.140.10">
    <property type="entry name" value="Cytidine Deaminase, domain 2"/>
    <property type="match status" value="1"/>
</dbReference>
<evidence type="ECO:0000259" key="2">
    <source>
        <dbReference type="PROSITE" id="PS51747"/>
    </source>
</evidence>
<dbReference type="InterPro" id="IPR002125">
    <property type="entry name" value="CMP_dCMP_dom"/>
</dbReference>
<dbReference type="PANTHER" id="PTHR11644:SF2">
    <property type="entry name" value="CYTIDINE DEAMINASE"/>
    <property type="match status" value="1"/>
</dbReference>
<evidence type="ECO:0000313" key="3">
    <source>
        <dbReference type="EMBL" id="MFD1411538.1"/>
    </source>
</evidence>
<evidence type="ECO:0000313" key="4">
    <source>
        <dbReference type="Proteomes" id="UP001597191"/>
    </source>
</evidence>
<comment type="caution">
    <text evidence="3">The sequence shown here is derived from an EMBL/GenBank/DDBJ whole genome shotgun (WGS) entry which is preliminary data.</text>
</comment>
<sequence length="144" mass="16687">MDIWEKLYLAAKKEYHPEEVTPFIYAHHVVCALESENGEIYTGFCIESCSAVLNLCAERTAALNMYQQSGQTMIKRMIAFRDEPPFDQGSGMPCGACREFLMQLNEQNQNTEIMVDYQKRTTTTLNDLLPNWWGWERYQAAKTK</sequence>
<dbReference type="Pfam" id="PF00383">
    <property type="entry name" value="dCMP_cyt_deam_1"/>
    <property type="match status" value="1"/>
</dbReference>
<name>A0ABW4BNZ3_9LACO</name>
<dbReference type="Proteomes" id="UP001597191">
    <property type="component" value="Unassembled WGS sequence"/>
</dbReference>
<dbReference type="InterPro" id="IPR016193">
    <property type="entry name" value="Cytidine_deaminase-like"/>
</dbReference>
<dbReference type="InterPro" id="IPR050202">
    <property type="entry name" value="Cyt/Deoxycyt_deaminase"/>
</dbReference>
<gene>
    <name evidence="3" type="ORF">ACFQ4R_08075</name>
</gene>
<comment type="similarity">
    <text evidence="1">Belongs to the cytidine and deoxycytidylate deaminase family.</text>
</comment>
<dbReference type="RefSeq" id="WP_125650791.1">
    <property type="nucleotide sequence ID" value="NZ_JBHTOH010000080.1"/>
</dbReference>
<reference evidence="4" key="1">
    <citation type="journal article" date="2019" name="Int. J. Syst. Evol. Microbiol.">
        <title>The Global Catalogue of Microorganisms (GCM) 10K type strain sequencing project: providing services to taxonomists for standard genome sequencing and annotation.</title>
        <authorList>
            <consortium name="The Broad Institute Genomics Platform"/>
            <consortium name="The Broad Institute Genome Sequencing Center for Infectious Disease"/>
            <person name="Wu L."/>
            <person name="Ma J."/>
        </authorList>
    </citation>
    <scope>NUCLEOTIDE SEQUENCE [LARGE SCALE GENOMIC DNA]</scope>
    <source>
        <strain evidence="4">CCM 8937</strain>
    </source>
</reference>
<accession>A0ABW4BNZ3</accession>
<dbReference type="SUPFAM" id="SSF53927">
    <property type="entry name" value="Cytidine deaminase-like"/>
    <property type="match status" value="1"/>
</dbReference>
<dbReference type="PANTHER" id="PTHR11644">
    <property type="entry name" value="CYTIDINE DEAMINASE"/>
    <property type="match status" value="1"/>
</dbReference>
<dbReference type="EMBL" id="JBHTOH010000080">
    <property type="protein sequence ID" value="MFD1411538.1"/>
    <property type="molecule type" value="Genomic_DNA"/>
</dbReference>
<protein>
    <submittedName>
        <fullName evidence="3">Cytidine deaminase family protein</fullName>
    </submittedName>
</protein>
<dbReference type="PROSITE" id="PS51747">
    <property type="entry name" value="CYT_DCMP_DEAMINASES_2"/>
    <property type="match status" value="1"/>
</dbReference>
<evidence type="ECO:0000256" key="1">
    <source>
        <dbReference type="ARBA" id="ARBA00006576"/>
    </source>
</evidence>